<dbReference type="SMR" id="A0A229W4H4"/>
<evidence type="ECO:0000256" key="4">
    <source>
        <dbReference type="ARBA" id="ARBA00022694"/>
    </source>
</evidence>
<reference evidence="8" key="1">
    <citation type="submission" date="2021-08" db="EMBL/GenBank/DDBJ databases">
        <title>Global Aspergillus fumigatus from environmental and clinical sources.</title>
        <authorList>
            <person name="Barber A."/>
            <person name="Sae-Ong T."/>
        </authorList>
    </citation>
    <scope>NUCLEOTIDE SEQUENCE</scope>
    <source>
        <strain evidence="8">NRZ-2016-071</strain>
    </source>
</reference>
<evidence type="ECO:0000256" key="6">
    <source>
        <dbReference type="ARBA" id="ARBA00032319"/>
    </source>
</evidence>
<dbReference type="PANTHER" id="PTHR12945">
    <property type="entry name" value="TRANSLATION INITIATION FACTOR EIF3-RELATED"/>
    <property type="match status" value="1"/>
</dbReference>
<evidence type="ECO:0000256" key="2">
    <source>
        <dbReference type="ARBA" id="ARBA00008320"/>
    </source>
</evidence>
<dbReference type="GO" id="GO:0031515">
    <property type="term" value="C:tRNA (m1A) methyltransferase complex"/>
    <property type="evidence" value="ECO:0007669"/>
    <property type="project" value="InterPro"/>
</dbReference>
<evidence type="ECO:0000256" key="7">
    <source>
        <dbReference type="SAM" id="MobiDB-lite"/>
    </source>
</evidence>
<keyword evidence="4" id="KW-0819">tRNA processing</keyword>
<dbReference type="GO" id="GO:0005634">
    <property type="term" value="C:nucleus"/>
    <property type="evidence" value="ECO:0007669"/>
    <property type="project" value="UniProtKB-SubCell"/>
</dbReference>
<comment type="subcellular location">
    <subcellularLocation>
        <location evidence="1">Nucleus</location>
    </subcellularLocation>
</comment>
<organism evidence="8 9">
    <name type="scientific">Aspergillus fumigatus</name>
    <name type="common">Neosartorya fumigata</name>
    <dbReference type="NCBI Taxonomy" id="746128"/>
    <lineage>
        <taxon>Eukaryota</taxon>
        <taxon>Fungi</taxon>
        <taxon>Dikarya</taxon>
        <taxon>Ascomycota</taxon>
        <taxon>Pezizomycotina</taxon>
        <taxon>Eurotiomycetes</taxon>
        <taxon>Eurotiomycetidae</taxon>
        <taxon>Eurotiales</taxon>
        <taxon>Aspergillaceae</taxon>
        <taxon>Aspergillus</taxon>
        <taxon>Aspergillus subgen. Fumigati</taxon>
    </lineage>
</organism>
<proteinExistence type="inferred from homology"/>
<comment type="caution">
    <text evidence="8">The sequence shown here is derived from an EMBL/GenBank/DDBJ whole genome shotgun (WGS) entry which is preliminary data.</text>
</comment>
<dbReference type="Pfam" id="PF04189">
    <property type="entry name" value="Gcd10p"/>
    <property type="match status" value="1"/>
</dbReference>
<dbReference type="AlphaFoldDB" id="A0A229W4H4"/>
<evidence type="ECO:0000256" key="3">
    <source>
        <dbReference type="ARBA" id="ARBA00021704"/>
    </source>
</evidence>
<sequence length="572" mass="63725">MHSYIRPYQHVALRLPSELTKIVRLVPNTVVYLGKYGSFPANTIIGRPFYLTFEIIDVSGENNDNCLRIVPPAELHAETLIADGEGEGDDVEVNEEGIPIRTNREIVDDASTQKMTAEEIEALKKVSTGAGREIIEKLLESHSALDQKTAFSLAKYTLRKRKKFLKRFTVLPVDVSLLTNYMLEGKEAMKTMELRDESIGLIGCWGNVHHGGQSSFEGAVASKPNGRYLVIDETGGLVVAAMAERMGILYPHDQEDEDQELAEGSEENGERQQTNAMAQALARRRHMAASGNSITVIHANKQPSLSLLRYFGYDQDNPDESHPLYKHMKTVSWMQLLDPHADTIYANEPEVIPDETLATFKSNRRSAYYKKRSRWERVRRVVDEARAGNFDGLIVATLMEPASVLKHTVPLLAGSAPVVVYSPTVEPLTELADLYSTPRRTAYITRKREIIAQHSLQQSLQGQSQDNEKKPQEPDFSELDKDFALDPSLLLAPTIETSRVRAWQVLPGRTHPLMSGRGGAEGYIFHAIRVFPSHQNIQAAGNPSRKKRKVAAQQESATPAESGSGVDVEMQS</sequence>
<comment type="similarity">
    <text evidence="2">Belongs to the TRM6/GCD10 family.</text>
</comment>
<name>A0A229W4H4_ASPFM</name>
<feature type="region of interest" description="Disordered" evidence="7">
    <location>
        <begin position="538"/>
        <end position="572"/>
    </location>
</feature>
<keyword evidence="5" id="KW-0539">Nucleus</keyword>
<evidence type="ECO:0000313" key="9">
    <source>
        <dbReference type="Proteomes" id="UP000813423"/>
    </source>
</evidence>
<dbReference type="PANTHER" id="PTHR12945:SF0">
    <property type="entry name" value="TRNA (ADENINE(58)-N(1))-METHYLTRANSFERASE NON-CATALYTIC SUBUNIT TRM6"/>
    <property type="match status" value="1"/>
</dbReference>
<dbReference type="Proteomes" id="UP000813423">
    <property type="component" value="Unassembled WGS sequence"/>
</dbReference>
<dbReference type="InterPro" id="IPR017423">
    <property type="entry name" value="TRM6"/>
</dbReference>
<feature type="compositionally biased region" description="Basic and acidic residues" evidence="7">
    <location>
        <begin position="466"/>
        <end position="479"/>
    </location>
</feature>
<feature type="region of interest" description="Disordered" evidence="7">
    <location>
        <begin position="456"/>
        <end position="479"/>
    </location>
</feature>
<evidence type="ECO:0000313" key="8">
    <source>
        <dbReference type="EMBL" id="KAH1900736.1"/>
    </source>
</evidence>
<dbReference type="OMA" id="EGYIFHA"/>
<dbReference type="EMBL" id="JAIBSC010000073">
    <property type="protein sequence ID" value="KAH1900736.1"/>
    <property type="molecule type" value="Genomic_DNA"/>
</dbReference>
<gene>
    <name evidence="8" type="primary">TRM6</name>
    <name evidence="8" type="ORF">KXV57_008335</name>
</gene>
<accession>A0A229W4H4</accession>
<evidence type="ECO:0000256" key="5">
    <source>
        <dbReference type="ARBA" id="ARBA00023242"/>
    </source>
</evidence>
<protein>
    <recommendedName>
        <fullName evidence="3">tRNA (adenine(58)-N(1))-methyltransferase non-catalytic subunit TRM6</fullName>
    </recommendedName>
    <alternativeName>
        <fullName evidence="6">tRNA(m1A58)-methyltransferase subunit TRM6</fullName>
    </alternativeName>
</protein>
<dbReference type="GO" id="GO:0030488">
    <property type="term" value="P:tRNA methylation"/>
    <property type="evidence" value="ECO:0007669"/>
    <property type="project" value="InterPro"/>
</dbReference>
<evidence type="ECO:0000256" key="1">
    <source>
        <dbReference type="ARBA" id="ARBA00004123"/>
    </source>
</evidence>
<feature type="compositionally biased region" description="Low complexity" evidence="7">
    <location>
        <begin position="456"/>
        <end position="465"/>
    </location>
</feature>